<protein>
    <submittedName>
        <fullName evidence="1">Uncharacterized protein</fullName>
    </submittedName>
</protein>
<sequence>MTVAAVQRLLDRFSERPSVQYLEDAASLIQRLIDAHRMLNSGVSTSPLCARLSEGSFRD</sequence>
<proteinExistence type="predicted"/>
<name>A0A380TID6_9ZZZZ</name>
<organism evidence="1">
    <name type="scientific">metagenome</name>
    <dbReference type="NCBI Taxonomy" id="256318"/>
    <lineage>
        <taxon>unclassified sequences</taxon>
        <taxon>metagenomes</taxon>
    </lineage>
</organism>
<dbReference type="EMBL" id="UIDG01000557">
    <property type="protein sequence ID" value="SUS08210.1"/>
    <property type="molecule type" value="Genomic_DNA"/>
</dbReference>
<evidence type="ECO:0000313" key="1">
    <source>
        <dbReference type="EMBL" id="SUS08210.1"/>
    </source>
</evidence>
<dbReference type="AlphaFoldDB" id="A0A380TID6"/>
<accession>A0A380TID6</accession>
<reference evidence="1" key="1">
    <citation type="submission" date="2018-07" db="EMBL/GenBank/DDBJ databases">
        <authorList>
            <person name="Quirk P.G."/>
            <person name="Krulwich T.A."/>
        </authorList>
    </citation>
    <scope>NUCLEOTIDE SEQUENCE</scope>
</reference>
<gene>
    <name evidence="1" type="ORF">DF3PB_600014</name>
</gene>